<dbReference type="Proteomes" id="UP000694569">
    <property type="component" value="Unplaced"/>
</dbReference>
<dbReference type="CDD" id="cd02440">
    <property type="entry name" value="AdoMet_MTases"/>
    <property type="match status" value="1"/>
</dbReference>
<reference evidence="2" key="1">
    <citation type="submission" date="2025-08" db="UniProtKB">
        <authorList>
            <consortium name="Ensembl"/>
        </authorList>
    </citation>
    <scope>IDENTIFICATION</scope>
</reference>
<dbReference type="Pfam" id="PF08241">
    <property type="entry name" value="Methyltransf_11"/>
    <property type="match status" value="1"/>
</dbReference>
<dbReference type="PANTHER" id="PTHR44942:SF11">
    <property type="entry name" value="METHYLTRANSFERASE DDB_G0268948"/>
    <property type="match status" value="1"/>
</dbReference>
<dbReference type="GeneTree" id="ENSGT00940000163794"/>
<dbReference type="InterPro" id="IPR013216">
    <property type="entry name" value="Methyltransf_11"/>
</dbReference>
<dbReference type="GO" id="GO:0008757">
    <property type="term" value="F:S-adenosylmethionine-dependent methyltransferase activity"/>
    <property type="evidence" value="ECO:0007669"/>
    <property type="project" value="InterPro"/>
</dbReference>
<dbReference type="AlphaFoldDB" id="A0A8C5MZ42"/>
<dbReference type="InterPro" id="IPR051052">
    <property type="entry name" value="Diverse_substrate_MTase"/>
</dbReference>
<dbReference type="Ensembl" id="ENSLLET00000019959.1">
    <property type="protein sequence ID" value="ENSLLEP00000019203.1"/>
    <property type="gene ID" value="ENSLLEG00000012174.1"/>
</dbReference>
<accession>A0A8C5MZ42</accession>
<dbReference type="PANTHER" id="PTHR44942">
    <property type="entry name" value="METHYLTRANSF_11 DOMAIN-CONTAINING PROTEIN"/>
    <property type="match status" value="1"/>
</dbReference>
<dbReference type="OrthoDB" id="506498at2759"/>
<name>A0A8C5MZ42_9ANUR</name>
<protein>
    <recommendedName>
        <fullName evidence="1">Methyltransferase type 11 domain-containing protein</fullName>
    </recommendedName>
</protein>
<dbReference type="Gene3D" id="3.40.50.150">
    <property type="entry name" value="Vaccinia Virus protein VP39"/>
    <property type="match status" value="1"/>
</dbReference>
<evidence type="ECO:0000259" key="1">
    <source>
        <dbReference type="Pfam" id="PF08241"/>
    </source>
</evidence>
<organism evidence="2 3">
    <name type="scientific">Leptobrachium leishanense</name>
    <name type="common">Leishan spiny toad</name>
    <dbReference type="NCBI Taxonomy" id="445787"/>
    <lineage>
        <taxon>Eukaryota</taxon>
        <taxon>Metazoa</taxon>
        <taxon>Chordata</taxon>
        <taxon>Craniata</taxon>
        <taxon>Vertebrata</taxon>
        <taxon>Euteleostomi</taxon>
        <taxon>Amphibia</taxon>
        <taxon>Batrachia</taxon>
        <taxon>Anura</taxon>
        <taxon>Pelobatoidea</taxon>
        <taxon>Megophryidae</taxon>
        <taxon>Leptobrachium</taxon>
    </lineage>
</organism>
<dbReference type="InterPro" id="IPR029063">
    <property type="entry name" value="SAM-dependent_MTases_sf"/>
</dbReference>
<sequence length="274" mass="30888">MAGALFKQEEFSEVYHKHMIEISPEVLALMLNYVENKVGNTSNLLAVDIGCGTGNVTRKLAPHFLEVIGLDFSESQLKIAREVTTEKNITYHLSPSENFLLADNSVDLINATCAVNFFNIDKFMHEVVRVLKPGGCLALSSLLLKCEIRYKDLSEALTNIFHEALRRVCMYGSDAVDHLKSEYQTIFKAVPFTDKERFTDLPMIYPVSVKKLVGLIQATFMYQDFLMKNQKDALLFLQNLEKSFSELGISELEATMELHSKSVCVLAYKPKANA</sequence>
<evidence type="ECO:0000313" key="3">
    <source>
        <dbReference type="Proteomes" id="UP000694569"/>
    </source>
</evidence>
<evidence type="ECO:0000313" key="2">
    <source>
        <dbReference type="Ensembl" id="ENSLLEP00000019203.1"/>
    </source>
</evidence>
<reference evidence="2" key="2">
    <citation type="submission" date="2025-09" db="UniProtKB">
        <authorList>
            <consortium name="Ensembl"/>
        </authorList>
    </citation>
    <scope>IDENTIFICATION</scope>
</reference>
<proteinExistence type="predicted"/>
<dbReference type="SUPFAM" id="SSF53335">
    <property type="entry name" value="S-adenosyl-L-methionine-dependent methyltransferases"/>
    <property type="match status" value="1"/>
</dbReference>
<feature type="domain" description="Methyltransferase type 11" evidence="1">
    <location>
        <begin position="47"/>
        <end position="138"/>
    </location>
</feature>
<keyword evidence="3" id="KW-1185">Reference proteome</keyword>